<dbReference type="GO" id="GO:0032502">
    <property type="term" value="P:developmental process"/>
    <property type="evidence" value="ECO:0007669"/>
    <property type="project" value="UniProtKB-ARBA"/>
</dbReference>
<comment type="subcellular location">
    <subcellularLocation>
        <location evidence="1">Nucleus</location>
    </subcellularLocation>
</comment>
<dbReference type="SMART" id="SM00353">
    <property type="entry name" value="HLH"/>
    <property type="match status" value="1"/>
</dbReference>
<evidence type="ECO:0000256" key="5">
    <source>
        <dbReference type="ARBA" id="ARBA00023015"/>
    </source>
</evidence>
<organism evidence="12">
    <name type="scientific">Callorhinchus milii</name>
    <name type="common">Ghost shark</name>
    <dbReference type="NCBI Taxonomy" id="7868"/>
    <lineage>
        <taxon>Eukaryota</taxon>
        <taxon>Metazoa</taxon>
        <taxon>Chordata</taxon>
        <taxon>Craniata</taxon>
        <taxon>Vertebrata</taxon>
        <taxon>Chondrichthyes</taxon>
        <taxon>Holocephali</taxon>
        <taxon>Chimaeriformes</taxon>
        <taxon>Callorhinchidae</taxon>
        <taxon>Callorhinchus</taxon>
    </lineage>
</organism>
<dbReference type="GO" id="GO:0046983">
    <property type="term" value="F:protein dimerization activity"/>
    <property type="evidence" value="ECO:0007669"/>
    <property type="project" value="InterPro"/>
</dbReference>
<feature type="compositionally biased region" description="Polar residues" evidence="10">
    <location>
        <begin position="346"/>
        <end position="355"/>
    </location>
</feature>
<keyword evidence="8" id="KW-0539">Nucleus</keyword>
<proteinExistence type="evidence at transcript level"/>
<accession>V9KRM3</accession>
<dbReference type="AlphaFoldDB" id="V9KRM3"/>
<evidence type="ECO:0000256" key="9">
    <source>
        <dbReference type="ARBA" id="ARBA00038262"/>
    </source>
</evidence>
<reference evidence="12" key="1">
    <citation type="journal article" date="2014" name="Nature">
        <title>Elephant shark genome provides unique insights into gnathostome evolution.</title>
        <authorList>
            <consortium name="International Elephant Shark Genome Sequencing Consortium"/>
            <person name="Venkatesh B."/>
            <person name="Lee A.P."/>
            <person name="Ravi V."/>
            <person name="Maurya A.K."/>
            <person name="Lian M.M."/>
            <person name="Swann J.B."/>
            <person name="Ohta Y."/>
            <person name="Flajnik M.F."/>
            <person name="Sutoh Y."/>
            <person name="Kasahara M."/>
            <person name="Hoon S."/>
            <person name="Gangu V."/>
            <person name="Roy S.W."/>
            <person name="Irimia M."/>
            <person name="Korzh V."/>
            <person name="Kondrychyn I."/>
            <person name="Lim Z.W."/>
            <person name="Tay B.H."/>
            <person name="Tohari S."/>
            <person name="Kong K.W."/>
            <person name="Ho S."/>
            <person name="Lorente-Galdos B."/>
            <person name="Quilez J."/>
            <person name="Marques-Bonet T."/>
            <person name="Raney B.J."/>
            <person name="Ingham P.W."/>
            <person name="Tay A."/>
            <person name="Hillier L.W."/>
            <person name="Minx P."/>
            <person name="Boehm T."/>
            <person name="Wilson R.K."/>
            <person name="Brenner S."/>
            <person name="Warren W.C."/>
        </authorList>
    </citation>
    <scope>NUCLEOTIDE SEQUENCE</scope>
    <source>
        <tissue evidence="12">Heart</tissue>
    </source>
</reference>
<evidence type="ECO:0000256" key="4">
    <source>
        <dbReference type="ARBA" id="ARBA00022976"/>
    </source>
</evidence>
<evidence type="ECO:0000256" key="1">
    <source>
        <dbReference type="ARBA" id="ARBA00004123"/>
    </source>
</evidence>
<dbReference type="InterPro" id="IPR011598">
    <property type="entry name" value="bHLH_dom"/>
</dbReference>
<evidence type="ECO:0000256" key="7">
    <source>
        <dbReference type="ARBA" id="ARBA00023163"/>
    </source>
</evidence>
<evidence type="ECO:0000256" key="2">
    <source>
        <dbReference type="ARBA" id="ARBA00022473"/>
    </source>
</evidence>
<dbReference type="PANTHER" id="PTHR10985">
    <property type="entry name" value="BASIC HELIX-LOOP-HELIX TRANSCRIPTION FACTOR, HES-RELATED"/>
    <property type="match status" value="1"/>
</dbReference>
<sequence>MKRFCEENSWDSDVEELIDVGKEENYYHVSSSISATSTPHKLARKKRRGIIEKRRRDRINNSLSELCRLVPTAFEKQGTSKPEKAEILQMTVEHLKLLHATGDKGYLDPRLLAVDYRSVGFRECLAEVMTYLGSFEQHEGRDDTDPLKDRLVSHLTSYVTETEPTPVPHQAWEWPYHHLTALLPHTLEVARLPSGDLPHSNHHPLFTGPALGFSTSALRKPTFSRVMSVPPALASPGQSRLLSRTPANLNLHLHSLTPSLHRALPNITATFPGVRSSVGPNKALLPGATTCLPMNFPSLGPSSHINTIHTGAAATPLSFGLFPPMSPFRFNAFDQTRSPSARKPNRSWTTEIGAF</sequence>
<name>V9KRM3_CALMI</name>
<dbReference type="SUPFAM" id="SSF158457">
    <property type="entry name" value="Orange domain-like"/>
    <property type="match status" value="1"/>
</dbReference>
<comment type="similarity">
    <text evidence="9">Belongs to the HEY family.</text>
</comment>
<dbReference type="GO" id="GO:0007219">
    <property type="term" value="P:Notch signaling pathway"/>
    <property type="evidence" value="ECO:0007669"/>
    <property type="project" value="UniProtKB-KW"/>
</dbReference>
<keyword evidence="6" id="KW-0238">DNA-binding</keyword>
<dbReference type="SUPFAM" id="SSF47459">
    <property type="entry name" value="HLH, helix-loop-helix DNA-binding domain"/>
    <property type="match status" value="1"/>
</dbReference>
<feature type="domain" description="BHLH" evidence="11">
    <location>
        <begin position="43"/>
        <end position="98"/>
    </location>
</feature>
<dbReference type="InterPro" id="IPR050370">
    <property type="entry name" value="HES_HEY"/>
</dbReference>
<dbReference type="InterPro" id="IPR036638">
    <property type="entry name" value="HLH_DNA-bd_sf"/>
</dbReference>
<evidence type="ECO:0000256" key="8">
    <source>
        <dbReference type="ARBA" id="ARBA00023242"/>
    </source>
</evidence>
<evidence type="ECO:0000256" key="3">
    <source>
        <dbReference type="ARBA" id="ARBA00022491"/>
    </source>
</evidence>
<dbReference type="InterPro" id="IPR003650">
    <property type="entry name" value="Orange_dom"/>
</dbReference>
<keyword evidence="4" id="KW-0914">Notch signaling pathway</keyword>
<dbReference type="FunFam" id="4.10.280.10:FF:000012">
    <property type="entry name" value="hairy/enhancer-of-split related with YRPW motif protein 1"/>
    <property type="match status" value="1"/>
</dbReference>
<dbReference type="Pfam" id="PF00010">
    <property type="entry name" value="HLH"/>
    <property type="match status" value="1"/>
</dbReference>
<evidence type="ECO:0000256" key="10">
    <source>
        <dbReference type="SAM" id="MobiDB-lite"/>
    </source>
</evidence>
<dbReference type="GO" id="GO:0006355">
    <property type="term" value="P:regulation of DNA-templated transcription"/>
    <property type="evidence" value="ECO:0007669"/>
    <property type="project" value="InterPro"/>
</dbReference>
<dbReference type="Gene3D" id="4.10.280.10">
    <property type="entry name" value="Helix-loop-helix DNA-binding domain"/>
    <property type="match status" value="1"/>
</dbReference>
<keyword evidence="3" id="KW-0678">Repressor</keyword>
<dbReference type="SMART" id="SM00511">
    <property type="entry name" value="ORANGE"/>
    <property type="match status" value="1"/>
</dbReference>
<dbReference type="PROSITE" id="PS50888">
    <property type="entry name" value="BHLH"/>
    <property type="match status" value="1"/>
</dbReference>
<dbReference type="Pfam" id="PF07527">
    <property type="entry name" value="Hairy_orange"/>
    <property type="match status" value="1"/>
</dbReference>
<evidence type="ECO:0000256" key="6">
    <source>
        <dbReference type="ARBA" id="ARBA00023125"/>
    </source>
</evidence>
<evidence type="ECO:0000313" key="12">
    <source>
        <dbReference type="EMBL" id="AFP01034.1"/>
    </source>
</evidence>
<protein>
    <submittedName>
        <fullName evidence="12">Hairy/enhancer-of-split related with YRPW motif-like protein</fullName>
    </submittedName>
</protein>
<dbReference type="Gene3D" id="6.10.250.980">
    <property type="match status" value="1"/>
</dbReference>
<keyword evidence="5" id="KW-0805">Transcription regulation</keyword>
<dbReference type="EMBL" id="JW868516">
    <property type="protein sequence ID" value="AFP01034.1"/>
    <property type="molecule type" value="mRNA"/>
</dbReference>
<keyword evidence="7" id="KW-0804">Transcription</keyword>
<feature type="region of interest" description="Disordered" evidence="10">
    <location>
        <begin position="335"/>
        <end position="355"/>
    </location>
</feature>
<keyword evidence="2" id="KW-0217">Developmental protein</keyword>
<evidence type="ECO:0000259" key="11">
    <source>
        <dbReference type="PROSITE" id="PS50888"/>
    </source>
</evidence>
<dbReference type="GO" id="GO:0003677">
    <property type="term" value="F:DNA binding"/>
    <property type="evidence" value="ECO:0007669"/>
    <property type="project" value="UniProtKB-KW"/>
</dbReference>
<dbReference type="GO" id="GO:0005634">
    <property type="term" value="C:nucleus"/>
    <property type="evidence" value="ECO:0007669"/>
    <property type="project" value="UniProtKB-SubCell"/>
</dbReference>